<feature type="transmembrane region" description="Helical" evidence="6">
    <location>
        <begin position="202"/>
        <end position="221"/>
    </location>
</feature>
<dbReference type="EMBL" id="CAUJNA010000338">
    <property type="protein sequence ID" value="CAJ1375759.1"/>
    <property type="molecule type" value="Genomic_DNA"/>
</dbReference>
<evidence type="ECO:0000313" key="7">
    <source>
        <dbReference type="EMBL" id="CAJ1375759.1"/>
    </source>
</evidence>
<keyword evidence="5 6" id="KW-0472">Membrane</keyword>
<dbReference type="SUPFAM" id="SSF103473">
    <property type="entry name" value="MFS general substrate transporter"/>
    <property type="match status" value="1"/>
</dbReference>
<feature type="transmembrane region" description="Helical" evidence="6">
    <location>
        <begin position="425"/>
        <end position="451"/>
    </location>
</feature>
<evidence type="ECO:0000256" key="2">
    <source>
        <dbReference type="ARBA" id="ARBA00008432"/>
    </source>
</evidence>
<feature type="transmembrane region" description="Helical" evidence="6">
    <location>
        <begin position="276"/>
        <end position="295"/>
    </location>
</feature>
<reference evidence="7" key="1">
    <citation type="submission" date="2023-08" db="EMBL/GenBank/DDBJ databases">
        <authorList>
            <person name="Chen Y."/>
            <person name="Shah S."/>
            <person name="Dougan E. K."/>
            <person name="Thang M."/>
            <person name="Chan C."/>
        </authorList>
    </citation>
    <scope>NUCLEOTIDE SEQUENCE</scope>
</reference>
<dbReference type="Gene3D" id="1.20.1250.20">
    <property type="entry name" value="MFS general substrate transporter like domains"/>
    <property type="match status" value="2"/>
</dbReference>
<evidence type="ECO:0000256" key="6">
    <source>
        <dbReference type="SAM" id="Phobius"/>
    </source>
</evidence>
<comment type="similarity">
    <text evidence="2">Belongs to the major facilitator superfamily. Nitrate/nitrite porter (TC 2.A.1.8) family.</text>
</comment>
<gene>
    <name evidence="7" type="ORF">EVOR1521_LOCUS4967</name>
</gene>
<dbReference type="AlphaFoldDB" id="A0AA36HWJ0"/>
<dbReference type="PANTHER" id="PTHR23515">
    <property type="entry name" value="HIGH-AFFINITY NITRATE TRANSPORTER 2.3"/>
    <property type="match status" value="1"/>
</dbReference>
<comment type="subcellular location">
    <subcellularLocation>
        <location evidence="1">Membrane</location>
        <topology evidence="1">Multi-pass membrane protein</topology>
    </subcellularLocation>
</comment>
<dbReference type="Proteomes" id="UP001178507">
    <property type="component" value="Unassembled WGS sequence"/>
</dbReference>
<name>A0AA36HWJ0_9DINO</name>
<sequence length="545" mass="59211">MSDFKLAVDQDQKARELPLLRVCGTAAENPHMRAFWGATLSFFLAFLGWFALAPFGVEVATSMHICENQLYPPESHPKRIAFLRYKDLATGDAYCQHGMVFGEDGVTPTDCAEVPNSAASPEDMQKYRPEVLAGCVCSAGTECSSVIANAGVASVASTIFVRVALGTLLERFGPVNVQAGLLTFGAVWVALAATIQQTWQYMLIRFFIGCVGATFVTNQFWCSLMFAPNVVGTANATAAGWGNLGGGVTQIFMTSALFAPMVSAGLDPDTAWRVSMIIPAVLLVLCAAALQLLCWDTPRGRRLDLKAAGKTRKASVRDYLQVLKDVRVVVMIFQYSACFGTELAMNNQLATHFRTYFQMPAQDAATLAGCFGLMNLFARSLGGICSDQLFKLAGFRARLWAQFLCLFLEAVFLFIFGLVDNTQPWYVALVVQILFSLFVQMAEGTSFAIVPFMNPNQLAVVSALVGAGGNMGAVLAGFCFYRPIEDPLLPFQVHAAYVMLWALLTPVYYWREHGSMFLAPAVSATNVLESPQKSGEVSEPGDISI</sequence>
<dbReference type="GO" id="GO:0016020">
    <property type="term" value="C:membrane"/>
    <property type="evidence" value="ECO:0007669"/>
    <property type="project" value="UniProtKB-SubCell"/>
</dbReference>
<evidence type="ECO:0008006" key="9">
    <source>
        <dbReference type="Google" id="ProtNLM"/>
    </source>
</evidence>
<organism evidence="7 8">
    <name type="scientific">Effrenium voratum</name>
    <dbReference type="NCBI Taxonomy" id="2562239"/>
    <lineage>
        <taxon>Eukaryota</taxon>
        <taxon>Sar</taxon>
        <taxon>Alveolata</taxon>
        <taxon>Dinophyceae</taxon>
        <taxon>Suessiales</taxon>
        <taxon>Symbiodiniaceae</taxon>
        <taxon>Effrenium</taxon>
    </lineage>
</organism>
<keyword evidence="3 6" id="KW-0812">Transmembrane</keyword>
<feature type="transmembrane region" description="Helical" evidence="6">
    <location>
        <begin position="177"/>
        <end position="195"/>
    </location>
</feature>
<evidence type="ECO:0000256" key="5">
    <source>
        <dbReference type="ARBA" id="ARBA00023136"/>
    </source>
</evidence>
<dbReference type="InterPro" id="IPR036259">
    <property type="entry name" value="MFS_trans_sf"/>
</dbReference>
<accession>A0AA36HWJ0</accession>
<evidence type="ECO:0000256" key="3">
    <source>
        <dbReference type="ARBA" id="ARBA00022692"/>
    </source>
</evidence>
<keyword evidence="4 6" id="KW-1133">Transmembrane helix</keyword>
<protein>
    <recommendedName>
        <fullName evidence="9">High affinity nitrate transporter 2.5</fullName>
    </recommendedName>
</protein>
<dbReference type="InterPro" id="IPR011701">
    <property type="entry name" value="MFS"/>
</dbReference>
<feature type="transmembrane region" description="Helical" evidence="6">
    <location>
        <begin position="399"/>
        <end position="419"/>
    </location>
</feature>
<feature type="transmembrane region" description="Helical" evidence="6">
    <location>
        <begin position="34"/>
        <end position="55"/>
    </location>
</feature>
<proteinExistence type="inferred from homology"/>
<feature type="transmembrane region" description="Helical" evidence="6">
    <location>
        <begin position="489"/>
        <end position="510"/>
    </location>
</feature>
<dbReference type="GO" id="GO:0015112">
    <property type="term" value="F:nitrate transmembrane transporter activity"/>
    <property type="evidence" value="ECO:0007669"/>
    <property type="project" value="InterPro"/>
</dbReference>
<keyword evidence="8" id="KW-1185">Reference proteome</keyword>
<dbReference type="Pfam" id="PF07690">
    <property type="entry name" value="MFS_1"/>
    <property type="match status" value="1"/>
</dbReference>
<evidence type="ECO:0000313" key="8">
    <source>
        <dbReference type="Proteomes" id="UP001178507"/>
    </source>
</evidence>
<evidence type="ECO:0000256" key="1">
    <source>
        <dbReference type="ARBA" id="ARBA00004141"/>
    </source>
</evidence>
<feature type="transmembrane region" description="Helical" evidence="6">
    <location>
        <begin position="458"/>
        <end position="483"/>
    </location>
</feature>
<comment type="caution">
    <text evidence="7">The sequence shown here is derived from an EMBL/GenBank/DDBJ whole genome shotgun (WGS) entry which is preliminary data.</text>
</comment>
<dbReference type="InterPro" id="IPR044772">
    <property type="entry name" value="NO3_transporter"/>
</dbReference>
<evidence type="ECO:0000256" key="4">
    <source>
        <dbReference type="ARBA" id="ARBA00022989"/>
    </source>
</evidence>